<keyword evidence="3" id="KW-0472">Membrane</keyword>
<reference evidence="4 5" key="1">
    <citation type="journal article" date="2019" name="Nat. Ecol. Evol.">
        <title>Megaphylogeny resolves global patterns of mushroom evolution.</title>
        <authorList>
            <person name="Varga T."/>
            <person name="Krizsan K."/>
            <person name="Foldi C."/>
            <person name="Dima B."/>
            <person name="Sanchez-Garcia M."/>
            <person name="Sanchez-Ramirez S."/>
            <person name="Szollosi G.J."/>
            <person name="Szarkandi J.G."/>
            <person name="Papp V."/>
            <person name="Albert L."/>
            <person name="Andreopoulos W."/>
            <person name="Angelini C."/>
            <person name="Antonin V."/>
            <person name="Barry K.W."/>
            <person name="Bougher N.L."/>
            <person name="Buchanan P."/>
            <person name="Buyck B."/>
            <person name="Bense V."/>
            <person name="Catcheside P."/>
            <person name="Chovatia M."/>
            <person name="Cooper J."/>
            <person name="Damon W."/>
            <person name="Desjardin D."/>
            <person name="Finy P."/>
            <person name="Geml J."/>
            <person name="Haridas S."/>
            <person name="Hughes K."/>
            <person name="Justo A."/>
            <person name="Karasinski D."/>
            <person name="Kautmanova I."/>
            <person name="Kiss B."/>
            <person name="Kocsube S."/>
            <person name="Kotiranta H."/>
            <person name="LaButti K.M."/>
            <person name="Lechner B.E."/>
            <person name="Liimatainen K."/>
            <person name="Lipzen A."/>
            <person name="Lukacs Z."/>
            <person name="Mihaltcheva S."/>
            <person name="Morgado L.N."/>
            <person name="Niskanen T."/>
            <person name="Noordeloos M.E."/>
            <person name="Ohm R.A."/>
            <person name="Ortiz-Santana B."/>
            <person name="Ovrebo C."/>
            <person name="Racz N."/>
            <person name="Riley R."/>
            <person name="Savchenko A."/>
            <person name="Shiryaev A."/>
            <person name="Soop K."/>
            <person name="Spirin V."/>
            <person name="Szebenyi C."/>
            <person name="Tomsovsky M."/>
            <person name="Tulloss R.E."/>
            <person name="Uehling J."/>
            <person name="Grigoriev I.V."/>
            <person name="Vagvolgyi C."/>
            <person name="Papp T."/>
            <person name="Martin F.M."/>
            <person name="Miettinen O."/>
            <person name="Hibbett D.S."/>
            <person name="Nagy L.G."/>
        </authorList>
    </citation>
    <scope>NUCLEOTIDE SEQUENCE [LARGE SCALE GENOMIC DNA]</scope>
    <source>
        <strain evidence="4 5">OMC1185</strain>
    </source>
</reference>
<evidence type="ECO:0000256" key="1">
    <source>
        <dbReference type="SAM" id="Coils"/>
    </source>
</evidence>
<keyword evidence="5" id="KW-1185">Reference proteome</keyword>
<dbReference type="AlphaFoldDB" id="A0A5C3NDH8"/>
<feature type="compositionally biased region" description="Acidic residues" evidence="2">
    <location>
        <begin position="450"/>
        <end position="476"/>
    </location>
</feature>
<feature type="region of interest" description="Disordered" evidence="2">
    <location>
        <begin position="450"/>
        <end position="483"/>
    </location>
</feature>
<evidence type="ECO:0000256" key="2">
    <source>
        <dbReference type="SAM" id="MobiDB-lite"/>
    </source>
</evidence>
<protein>
    <submittedName>
        <fullName evidence="4">Uncharacterized protein</fullName>
    </submittedName>
</protein>
<feature type="region of interest" description="Disordered" evidence="2">
    <location>
        <begin position="691"/>
        <end position="720"/>
    </location>
</feature>
<dbReference type="Proteomes" id="UP000305948">
    <property type="component" value="Unassembled WGS sequence"/>
</dbReference>
<feature type="region of interest" description="Disordered" evidence="2">
    <location>
        <begin position="150"/>
        <end position="194"/>
    </location>
</feature>
<evidence type="ECO:0000256" key="3">
    <source>
        <dbReference type="SAM" id="Phobius"/>
    </source>
</evidence>
<keyword evidence="1" id="KW-0175">Coiled coil</keyword>
<feature type="compositionally biased region" description="Pro residues" evidence="2">
    <location>
        <begin position="150"/>
        <end position="166"/>
    </location>
</feature>
<keyword evidence="3" id="KW-1133">Transmembrane helix</keyword>
<keyword evidence="3" id="KW-0812">Transmembrane</keyword>
<dbReference type="EMBL" id="ML213504">
    <property type="protein sequence ID" value="TFK55372.1"/>
    <property type="molecule type" value="Genomic_DNA"/>
</dbReference>
<feature type="region of interest" description="Disordered" evidence="2">
    <location>
        <begin position="583"/>
        <end position="627"/>
    </location>
</feature>
<feature type="region of interest" description="Disordered" evidence="2">
    <location>
        <begin position="243"/>
        <end position="393"/>
    </location>
</feature>
<feature type="compositionally biased region" description="Basic and acidic residues" evidence="2">
    <location>
        <begin position="336"/>
        <end position="356"/>
    </location>
</feature>
<evidence type="ECO:0000313" key="4">
    <source>
        <dbReference type="EMBL" id="TFK55372.1"/>
    </source>
</evidence>
<feature type="compositionally biased region" description="Basic and acidic residues" evidence="2">
    <location>
        <begin position="708"/>
        <end position="720"/>
    </location>
</feature>
<organism evidence="4 5">
    <name type="scientific">Heliocybe sulcata</name>
    <dbReference type="NCBI Taxonomy" id="5364"/>
    <lineage>
        <taxon>Eukaryota</taxon>
        <taxon>Fungi</taxon>
        <taxon>Dikarya</taxon>
        <taxon>Basidiomycota</taxon>
        <taxon>Agaricomycotina</taxon>
        <taxon>Agaricomycetes</taxon>
        <taxon>Gloeophyllales</taxon>
        <taxon>Gloeophyllaceae</taxon>
        <taxon>Heliocybe</taxon>
    </lineage>
</organism>
<accession>A0A5C3NDH8</accession>
<name>A0A5C3NDH8_9AGAM</name>
<evidence type="ECO:0000313" key="5">
    <source>
        <dbReference type="Proteomes" id="UP000305948"/>
    </source>
</evidence>
<sequence length="774" mass="84239">MLSNDSPSTPRPRPPAKTRRTVSGRYKDPDAPPPPYAPTIVFPSDLSDADLDTILGSPISMTAQRVRLLSATSPDLGAMPSPEVEEWVNERSREELEELLLKAGKAIRERENELGLTSAVCKSLYQENTSLKTQHDALLSRLPSSQPISPIAPPFPSLPSPSPFSPSLPLSAQSTLSSASRRNKHNRRISVTPSEITRLADQNAELMLSLEKLESEAKEADQAGKRKLRKLEKEIQLLKEELESTQEVESRMKRQEEGQAKEARRREREEMVRAVRKGAGDDAGEEGEGVVRDFAPGGALSAGSTPSRRRMQRDFTFPPRARSSSPTKPQDLDPASSDKPEHTEEQGHDAEIRSPEENPNTELDPEFASNAAHSYFPADTHLAQPSPQAQHESALISQLLLKIRELEETNQNIVEQQAAATGRMREAKKEAEGMRALYEALEGVGEVVLEEGEEHSEPDAADADTDNDGGEEDGEEDSGKTIRFRSFRKSIVGGMPPRLELGEDQYGAGRQRTSVVGLFGAESPSIGFPAGEAVDISEDAEPAHTLGSELGDEWDGPASVGFNHHLRTTSLFGLSELTLDAPGDGVPSRSSSVVSVAGSDQTQADGGAATPRSTTPIPMVEPKTKRDSLRLRNKLLSQTVKARTGQWLDGRFKGTLRSPAPGQGEFSVPTETGALSRTASVARFLEGAVGSVFRPPSTPTSPTAQEGGEGKEGEEEKAVLKSDAEKRGLVAVVLDLWLWLQFVIIILVFLWAMAKRGPRNVMEEAERRRAVARR</sequence>
<dbReference type="OrthoDB" id="9451547at2759"/>
<proteinExistence type="predicted"/>
<dbReference type="STRING" id="5364.A0A5C3NDH8"/>
<feature type="coiled-coil region" evidence="1">
    <location>
        <begin position="396"/>
        <end position="444"/>
    </location>
</feature>
<gene>
    <name evidence="4" type="ORF">OE88DRAFT_1651644</name>
</gene>
<feature type="compositionally biased region" description="Basic and acidic residues" evidence="2">
    <location>
        <begin position="243"/>
        <end position="273"/>
    </location>
</feature>
<feature type="region of interest" description="Disordered" evidence="2">
    <location>
        <begin position="1"/>
        <end position="38"/>
    </location>
</feature>
<feature type="transmembrane region" description="Helical" evidence="3">
    <location>
        <begin position="736"/>
        <end position="754"/>
    </location>
</feature>
<feature type="compositionally biased region" description="Low complexity" evidence="2">
    <location>
        <begin position="586"/>
        <end position="599"/>
    </location>
</feature>